<dbReference type="Proteomes" id="UP000551327">
    <property type="component" value="Unassembled WGS sequence"/>
</dbReference>
<sequence length="296" mass="30579">MTDAGIRMIRQIPPEMMAQMVQEIDLPVGPLAQDRSVTIPGPAGDLPARLFDARSERGPGPVAVFFHGGGFVLGSVASHAALAAEIARQLDCPVISVEYRLAPEHPWPAAPDDAEAAARWIAANGAELGLQVTGLVLAGDSAGGTLTLVTGLALRDRPAAVPLRLLLPIYPMADAARPYPSQTRFADGYGLSTEEMVYFNAAYAADPCSPRHSALQADLAGLPPTVVATASLDPLRDGGRALAGALAAAGVPVAFHEAVGSIHGYATYRRGIPSAGRDLDAVLGLARTLLGQSAAD</sequence>
<dbReference type="PANTHER" id="PTHR48081">
    <property type="entry name" value="AB HYDROLASE SUPERFAMILY PROTEIN C4A8.06C"/>
    <property type="match status" value="1"/>
</dbReference>
<keyword evidence="2 5" id="KW-0378">Hydrolase</keyword>
<dbReference type="InterPro" id="IPR050300">
    <property type="entry name" value="GDXG_lipolytic_enzyme"/>
</dbReference>
<dbReference type="Pfam" id="PF07859">
    <property type="entry name" value="Abhydrolase_3"/>
    <property type="match status" value="1"/>
</dbReference>
<evidence type="ECO:0000256" key="1">
    <source>
        <dbReference type="ARBA" id="ARBA00010515"/>
    </source>
</evidence>
<name>A0A7X1FVG5_9SPHN</name>
<dbReference type="PANTHER" id="PTHR48081:SF8">
    <property type="entry name" value="ALPHA_BETA HYDROLASE FOLD-3 DOMAIN-CONTAINING PROTEIN-RELATED"/>
    <property type="match status" value="1"/>
</dbReference>
<feature type="domain" description="Alpha/beta hydrolase fold-3" evidence="4">
    <location>
        <begin position="64"/>
        <end position="266"/>
    </location>
</feature>
<dbReference type="GO" id="GO:0016787">
    <property type="term" value="F:hydrolase activity"/>
    <property type="evidence" value="ECO:0007669"/>
    <property type="project" value="UniProtKB-KW"/>
</dbReference>
<comment type="caution">
    <text evidence="5">The sequence shown here is derived from an EMBL/GenBank/DDBJ whole genome shotgun (WGS) entry which is preliminary data.</text>
</comment>
<dbReference type="InterPro" id="IPR013094">
    <property type="entry name" value="AB_hydrolase_3"/>
</dbReference>
<evidence type="ECO:0000313" key="5">
    <source>
        <dbReference type="EMBL" id="MBC2667696.1"/>
    </source>
</evidence>
<dbReference type="InterPro" id="IPR033140">
    <property type="entry name" value="Lipase_GDXG_put_SER_AS"/>
</dbReference>
<dbReference type="InterPro" id="IPR029058">
    <property type="entry name" value="AB_hydrolase_fold"/>
</dbReference>
<organism evidence="5 6">
    <name type="scientific">Novosphingobium piscinae</name>
    <dbReference type="NCBI Taxonomy" id="1507448"/>
    <lineage>
        <taxon>Bacteria</taxon>
        <taxon>Pseudomonadati</taxon>
        <taxon>Pseudomonadota</taxon>
        <taxon>Alphaproteobacteria</taxon>
        <taxon>Sphingomonadales</taxon>
        <taxon>Sphingomonadaceae</taxon>
        <taxon>Novosphingobium</taxon>
    </lineage>
</organism>
<feature type="active site" evidence="3">
    <location>
        <position position="141"/>
    </location>
</feature>
<dbReference type="EMBL" id="JACLAX010000001">
    <property type="protein sequence ID" value="MBC2667696.1"/>
    <property type="molecule type" value="Genomic_DNA"/>
</dbReference>
<comment type="similarity">
    <text evidence="1">Belongs to the 'GDXG' lipolytic enzyme family.</text>
</comment>
<evidence type="ECO:0000313" key="6">
    <source>
        <dbReference type="Proteomes" id="UP000551327"/>
    </source>
</evidence>
<accession>A0A7X1FVG5</accession>
<gene>
    <name evidence="5" type="ORF">H7F53_00885</name>
</gene>
<evidence type="ECO:0000259" key="4">
    <source>
        <dbReference type="Pfam" id="PF07859"/>
    </source>
</evidence>
<protein>
    <submittedName>
        <fullName evidence="5">Alpha/beta hydrolase</fullName>
    </submittedName>
</protein>
<dbReference type="AlphaFoldDB" id="A0A7X1FVG5"/>
<dbReference type="SUPFAM" id="SSF53474">
    <property type="entry name" value="alpha/beta-Hydrolases"/>
    <property type="match status" value="1"/>
</dbReference>
<keyword evidence="6" id="KW-1185">Reference proteome</keyword>
<reference evidence="5 6" key="1">
    <citation type="submission" date="2020-08" db="EMBL/GenBank/DDBJ databases">
        <title>The genome sequence of type strain Novosphingobium piscinae KCTC 42194.</title>
        <authorList>
            <person name="Liu Y."/>
        </authorList>
    </citation>
    <scope>NUCLEOTIDE SEQUENCE [LARGE SCALE GENOMIC DNA]</scope>
    <source>
        <strain evidence="5 6">KCTC 42194</strain>
    </source>
</reference>
<dbReference type="Gene3D" id="3.40.50.1820">
    <property type="entry name" value="alpha/beta hydrolase"/>
    <property type="match status" value="1"/>
</dbReference>
<dbReference type="PROSITE" id="PS01174">
    <property type="entry name" value="LIPASE_GDXG_SER"/>
    <property type="match status" value="1"/>
</dbReference>
<evidence type="ECO:0000256" key="3">
    <source>
        <dbReference type="PROSITE-ProRule" id="PRU10038"/>
    </source>
</evidence>
<proteinExistence type="inferred from homology"/>
<evidence type="ECO:0000256" key="2">
    <source>
        <dbReference type="ARBA" id="ARBA00022801"/>
    </source>
</evidence>